<organism evidence="3 4">
    <name type="scientific">Phormidesmis priestleyi Ana</name>
    <dbReference type="NCBI Taxonomy" id="1666911"/>
    <lineage>
        <taxon>Bacteria</taxon>
        <taxon>Bacillati</taxon>
        <taxon>Cyanobacteriota</taxon>
        <taxon>Cyanophyceae</taxon>
        <taxon>Leptolyngbyales</taxon>
        <taxon>Leptolyngbyaceae</taxon>
        <taxon>Phormidesmis</taxon>
    </lineage>
</organism>
<dbReference type="InterPro" id="IPR012677">
    <property type="entry name" value="Nucleotide-bd_a/b_plait_sf"/>
</dbReference>
<dbReference type="InterPro" id="IPR035979">
    <property type="entry name" value="RBD_domain_sf"/>
</dbReference>
<dbReference type="Pfam" id="PF00076">
    <property type="entry name" value="RRM_1"/>
    <property type="match status" value="1"/>
</dbReference>
<dbReference type="Proteomes" id="UP000050465">
    <property type="component" value="Unassembled WGS sequence"/>
</dbReference>
<proteinExistence type="predicted"/>
<accession>A0A0P7ZLI9</accession>
<dbReference type="STRING" id="1666911.HLUCCA11_09620"/>
<feature type="region of interest" description="Disordered" evidence="1">
    <location>
        <begin position="73"/>
        <end position="136"/>
    </location>
</feature>
<gene>
    <name evidence="3" type="ORF">HLUCCA11_09620</name>
</gene>
<dbReference type="AlphaFoldDB" id="A0A0P7ZLI9"/>
<dbReference type="EMBL" id="LJZR01000010">
    <property type="protein sequence ID" value="KPQ35817.1"/>
    <property type="molecule type" value="Genomic_DNA"/>
</dbReference>
<protein>
    <submittedName>
        <fullName evidence="3">RNA-binding proteins (RRM domain)</fullName>
    </submittedName>
</protein>
<dbReference type="PANTHER" id="PTHR15241">
    <property type="entry name" value="TRANSFORMER-2-RELATED"/>
    <property type="match status" value="1"/>
</dbReference>
<dbReference type="PROSITE" id="PS50102">
    <property type="entry name" value="RRM"/>
    <property type="match status" value="1"/>
</dbReference>
<feature type="compositionally biased region" description="Polar residues" evidence="1">
    <location>
        <begin position="117"/>
        <end position="126"/>
    </location>
</feature>
<dbReference type="Gene3D" id="3.30.70.330">
    <property type="match status" value="1"/>
</dbReference>
<dbReference type="SMART" id="SM00360">
    <property type="entry name" value="RRM"/>
    <property type="match status" value="1"/>
</dbReference>
<dbReference type="InterPro" id="IPR000504">
    <property type="entry name" value="RRM_dom"/>
</dbReference>
<evidence type="ECO:0000313" key="3">
    <source>
        <dbReference type="EMBL" id="KPQ35817.1"/>
    </source>
</evidence>
<evidence type="ECO:0000259" key="2">
    <source>
        <dbReference type="PROSITE" id="PS50102"/>
    </source>
</evidence>
<feature type="domain" description="RRM" evidence="2">
    <location>
        <begin position="3"/>
        <end position="82"/>
    </location>
</feature>
<evidence type="ECO:0000313" key="4">
    <source>
        <dbReference type="Proteomes" id="UP000050465"/>
    </source>
</evidence>
<dbReference type="SUPFAM" id="SSF54928">
    <property type="entry name" value="RNA-binding domain, RBD"/>
    <property type="match status" value="1"/>
</dbReference>
<comment type="caution">
    <text evidence="3">The sequence shown here is derived from an EMBL/GenBank/DDBJ whole genome shotgun (WGS) entry which is preliminary data.</text>
</comment>
<name>A0A0P7ZLI9_9CYAN</name>
<feature type="compositionally biased region" description="Basic and acidic residues" evidence="1">
    <location>
        <begin position="75"/>
        <end position="92"/>
    </location>
</feature>
<sequence>MSVRLYFGNLPRDLEREAFEAIFTEDTDNLVSVKLISDRKTGKCRGFGFVTAKTDEIADALVEKYNGFSLQESTLKVEKAMPRTEKEEDATPRESSGASDNQRNKSKKGGSRRGGNTTVVSETQTAAAEPDPRWAQDLAKLKEMLAAQTTPS</sequence>
<dbReference type="PATRIC" id="fig|1666911.3.peg.726"/>
<evidence type="ECO:0000256" key="1">
    <source>
        <dbReference type="SAM" id="MobiDB-lite"/>
    </source>
</evidence>
<dbReference type="PANTHER" id="PTHR15241:SF304">
    <property type="entry name" value="RRM DOMAIN-CONTAINING PROTEIN"/>
    <property type="match status" value="1"/>
</dbReference>
<dbReference type="GO" id="GO:0003723">
    <property type="term" value="F:RNA binding"/>
    <property type="evidence" value="ECO:0007669"/>
    <property type="project" value="InterPro"/>
</dbReference>
<reference evidence="3 4" key="1">
    <citation type="submission" date="2015-09" db="EMBL/GenBank/DDBJ databases">
        <title>Identification and resolution of microdiversity through metagenomic sequencing of parallel consortia.</title>
        <authorList>
            <person name="Nelson W.C."/>
            <person name="Romine M.F."/>
            <person name="Lindemann S.R."/>
        </authorList>
    </citation>
    <scope>NUCLEOTIDE SEQUENCE [LARGE SCALE GENOMIC DNA]</scope>
    <source>
        <strain evidence="3">Ana</strain>
    </source>
</reference>